<proteinExistence type="inferred from homology"/>
<feature type="transmembrane region" description="Helical" evidence="1">
    <location>
        <begin position="535"/>
        <end position="555"/>
    </location>
</feature>
<evidence type="ECO:0000313" key="4">
    <source>
        <dbReference type="Proteomes" id="UP000230423"/>
    </source>
</evidence>
<feature type="transmembrane region" description="Helical" evidence="1">
    <location>
        <begin position="64"/>
        <end position="82"/>
    </location>
</feature>
<feature type="transmembrane region" description="Helical" evidence="1">
    <location>
        <begin position="730"/>
        <end position="746"/>
    </location>
</feature>
<feature type="transmembrane region" description="Helical" evidence="1">
    <location>
        <begin position="821"/>
        <end position="840"/>
    </location>
</feature>
<feature type="compositionally biased region" description="Basic and acidic residues" evidence="2">
    <location>
        <begin position="287"/>
        <end position="299"/>
    </location>
</feature>
<organism evidence="3 4">
    <name type="scientific">Teladorsagia circumcincta</name>
    <name type="common">Brown stomach worm</name>
    <name type="synonym">Ostertagia circumcincta</name>
    <dbReference type="NCBI Taxonomy" id="45464"/>
    <lineage>
        <taxon>Eukaryota</taxon>
        <taxon>Metazoa</taxon>
        <taxon>Ecdysozoa</taxon>
        <taxon>Nematoda</taxon>
        <taxon>Chromadorea</taxon>
        <taxon>Rhabditida</taxon>
        <taxon>Rhabditina</taxon>
        <taxon>Rhabditomorpha</taxon>
        <taxon>Strongyloidea</taxon>
        <taxon>Trichostrongylidae</taxon>
        <taxon>Teladorsagia</taxon>
    </lineage>
</organism>
<comment type="similarity">
    <text evidence="1">Belongs to the pecanex family.</text>
</comment>
<keyword evidence="1" id="KW-1133">Transmembrane helix</keyword>
<sequence length="930" mass="103196">MTVTTHIAEILRQGIWASLTGGWYYEPSHSIFCNTVHLYLWLVLLIIPLVVGLVTSGVFSLSLLVGYTCFIGVLFAILKTLVSRVHVVFDTSEPIITTKVLSDTDNATRNDGEIVEQEEEDGLEMVEMQEIRRRITDSELVINHPRSDRRRVRIENDLNELSNVNKTIAVVQKRIGLEEDSDGDAKDKVIEVQDIAIVEEAPNHDSETELSLEESNGDSTDSSTKRELSSAMARKMSEPVMTSDGRKRENEADVLYSTVRRANSSLEASSRPTEKGMLSQASLDQARQAEDKEENHYEEIDQPSTSTGIREVENPYSTIGPKRRKPKITKITDDAVPSTSGWYPVVVSLGEADQPKATSISKAPDERASGADIKVEITKFLEELIEKHPETLDVIENVRQSRLGRSSVPHRVPQMFRLHGRERALSSSSNESYTYIPQLPTTVFHAPTGTGASRASTRRQMVSFANVASRLRAAVRQSDGLAIGTDGLESSASHLTRSILDRRDLRPREDSGPPFQLDRLSVSALFDRNRSALSCVFDVLLACLVSFLAGLVLATGIYFDIWLFLLAFTVAGAHFSLLKSVQPDASSPIHGFNWLVSYSRPVYFCIGAVIVLTLHHFADDPGYDKIPWNWNPYRLYETSGEMILLAFRDLFATFLVMLPFAFTMGWLPQVNTLAHHILEQLEMHIFGGTASLGVLSAIIQIVKSLFGWALLGGLCHLAYSVDPSTTQTPAFSAFLAAAVATSYLLSRFSSNPQLFVILCRATVSPEQAPNGTGSSSRLCCASSGEQNEDEGIKDPGGHGGLFFVGSGRLREAVVLRARHDVLFSAFLSLLVFALHSTSLFTATQPYFTAIVIPICIAFGIMNHYLYEQLRTHTPWKLIAKPILHSHEYTQFESPDEAKLMNFEIIHVWMLAIEKNLVGFFISIFQASSQE</sequence>
<comment type="subcellular location">
    <subcellularLocation>
        <location evidence="1">Membrane</location>
        <topology evidence="1">Multi-pass membrane protein</topology>
    </subcellularLocation>
</comment>
<dbReference type="EMBL" id="KZ346090">
    <property type="protein sequence ID" value="PIO71008.1"/>
    <property type="molecule type" value="Genomic_DNA"/>
</dbReference>
<accession>A0A2G9UL63</accession>
<name>A0A2G9UL63_TELCI</name>
<feature type="transmembrane region" description="Helical" evidence="1">
    <location>
        <begin position="561"/>
        <end position="581"/>
    </location>
</feature>
<reference evidence="3 4" key="1">
    <citation type="submission" date="2015-09" db="EMBL/GenBank/DDBJ databases">
        <title>Draft genome of the parasitic nematode Teladorsagia circumcincta isolate WARC Sus (inbred).</title>
        <authorList>
            <person name="Mitreva M."/>
        </authorList>
    </citation>
    <scope>NUCLEOTIDE SEQUENCE [LARGE SCALE GENOMIC DNA]</scope>
    <source>
        <strain evidence="3 4">S</strain>
    </source>
</reference>
<dbReference type="PANTHER" id="PTHR12372">
    <property type="entry name" value="PECANEX"/>
    <property type="match status" value="1"/>
</dbReference>
<keyword evidence="1" id="KW-0812">Transmembrane</keyword>
<gene>
    <name evidence="3" type="ORF">TELCIR_07110</name>
</gene>
<dbReference type="OrthoDB" id="10037631at2759"/>
<feature type="transmembrane region" description="Helical" evidence="1">
    <location>
        <begin position="846"/>
        <end position="866"/>
    </location>
</feature>
<evidence type="ECO:0000256" key="2">
    <source>
        <dbReference type="SAM" id="MobiDB-lite"/>
    </source>
</evidence>
<feature type="transmembrane region" description="Helical" evidence="1">
    <location>
        <begin position="642"/>
        <end position="664"/>
    </location>
</feature>
<evidence type="ECO:0000256" key="1">
    <source>
        <dbReference type="RuleBase" id="RU367089"/>
    </source>
</evidence>
<feature type="transmembrane region" description="Helical" evidence="1">
    <location>
        <begin position="38"/>
        <end position="58"/>
    </location>
</feature>
<dbReference type="InterPro" id="IPR039797">
    <property type="entry name" value="Pecanex"/>
</dbReference>
<feature type="region of interest" description="Disordered" evidence="2">
    <location>
        <begin position="198"/>
        <end position="251"/>
    </location>
</feature>
<feature type="transmembrane region" description="Helical" evidence="1">
    <location>
        <begin position="685"/>
        <end position="710"/>
    </location>
</feature>
<protein>
    <recommendedName>
        <fullName evidence="1">Pecanex-like protein</fullName>
    </recommendedName>
</protein>
<keyword evidence="1" id="KW-0472">Membrane</keyword>
<dbReference type="PANTHER" id="PTHR12372:SF7">
    <property type="entry name" value="PROTEIN PECANEX"/>
    <property type="match status" value="1"/>
</dbReference>
<dbReference type="GO" id="GO:0007029">
    <property type="term" value="P:endoplasmic reticulum organization"/>
    <property type="evidence" value="ECO:0007669"/>
    <property type="project" value="TreeGrafter"/>
</dbReference>
<keyword evidence="4" id="KW-1185">Reference proteome</keyword>
<evidence type="ECO:0000313" key="3">
    <source>
        <dbReference type="EMBL" id="PIO71008.1"/>
    </source>
</evidence>
<dbReference type="GO" id="GO:0016020">
    <property type="term" value="C:membrane"/>
    <property type="evidence" value="ECO:0007669"/>
    <property type="project" value="UniProtKB-SubCell"/>
</dbReference>
<dbReference type="Proteomes" id="UP000230423">
    <property type="component" value="Unassembled WGS sequence"/>
</dbReference>
<dbReference type="AlphaFoldDB" id="A0A2G9UL63"/>
<feature type="region of interest" description="Disordered" evidence="2">
    <location>
        <begin position="263"/>
        <end position="323"/>
    </location>
</feature>
<feature type="transmembrane region" description="Helical" evidence="1">
    <location>
        <begin position="602"/>
        <end position="618"/>
    </location>
</feature>
<dbReference type="GO" id="GO:0005783">
    <property type="term" value="C:endoplasmic reticulum"/>
    <property type="evidence" value="ECO:0007669"/>
    <property type="project" value="TreeGrafter"/>
</dbReference>